<comment type="subcellular location">
    <subcellularLocation>
        <location evidence="1">Secreted</location>
    </subcellularLocation>
</comment>
<dbReference type="InterPro" id="IPR022049">
    <property type="entry name" value="FAM69_kinase_dom"/>
</dbReference>
<keyword evidence="5" id="KW-0472">Membrane</keyword>
<dbReference type="PANTHER" id="PTHR32073:SF7">
    <property type="entry name" value="GH11358P"/>
    <property type="match status" value="1"/>
</dbReference>
<dbReference type="SUPFAM" id="SSF56112">
    <property type="entry name" value="Protein kinase-like (PK-like)"/>
    <property type="match status" value="1"/>
</dbReference>
<sequence length="377" mass="43594">MSFGFHSAVCLVAVIILYVLTIFNSSLINKCEISKCPLCYGTDMCETIKNLEIILDFSSLEKIFNNLFSVKNVFYGKYKNSGVVLKKLGQDEELVEVLTIVKTLSTSKYREFLRNSVIDTFHGDNSDVKNFYVCELETAEFLLDYFHEKGVTLEQIWTIKQVNVEPLLLRIFEHEKDWPVPKYYGACGRMIIESYCGSNLNHFESYSWRDRALIALRIINAAEDFTIAHELFSLYLTDISPDNIVVDDDLNVFFIDLENGILKMKNNDTRHYNKKHYHHHRSKDFEDESYIFSSNDICSHPLSDHNVYSVCKLILSSQAPWPMMKGGLLHSPTSGIRNHDLFKYIELCVKADDKINRFAVMKVIVNILEELLNIKSI</sequence>
<comment type="caution">
    <text evidence="7">The sequence shown here is derived from an EMBL/GenBank/DDBJ whole genome shotgun (WGS) entry which is preliminary data.</text>
</comment>
<dbReference type="InterPro" id="IPR011009">
    <property type="entry name" value="Kinase-like_dom_sf"/>
</dbReference>
<evidence type="ECO:0000256" key="3">
    <source>
        <dbReference type="ARBA" id="ARBA00022525"/>
    </source>
</evidence>
<dbReference type="EMBL" id="JABFTP020000144">
    <property type="protein sequence ID" value="KAL3280622.1"/>
    <property type="molecule type" value="Genomic_DNA"/>
</dbReference>
<evidence type="ECO:0000313" key="7">
    <source>
        <dbReference type="EMBL" id="KAL3280622.1"/>
    </source>
</evidence>
<comment type="similarity">
    <text evidence="2">Belongs to the DIPK family.</text>
</comment>
<organism evidence="7 8">
    <name type="scientific">Cryptolaemus montrouzieri</name>
    <dbReference type="NCBI Taxonomy" id="559131"/>
    <lineage>
        <taxon>Eukaryota</taxon>
        <taxon>Metazoa</taxon>
        <taxon>Ecdysozoa</taxon>
        <taxon>Arthropoda</taxon>
        <taxon>Hexapoda</taxon>
        <taxon>Insecta</taxon>
        <taxon>Pterygota</taxon>
        <taxon>Neoptera</taxon>
        <taxon>Endopterygota</taxon>
        <taxon>Coleoptera</taxon>
        <taxon>Polyphaga</taxon>
        <taxon>Cucujiformia</taxon>
        <taxon>Coccinelloidea</taxon>
        <taxon>Coccinellidae</taxon>
        <taxon>Scymninae</taxon>
        <taxon>Scymnini</taxon>
        <taxon>Cryptolaemus</taxon>
    </lineage>
</organism>
<feature type="domain" description="FAM69 protein-kinase" evidence="6">
    <location>
        <begin position="157"/>
        <end position="350"/>
    </location>
</feature>
<keyword evidence="4" id="KW-0732">Signal</keyword>
<reference evidence="7 8" key="1">
    <citation type="journal article" date="2021" name="BMC Biol.">
        <title>Horizontally acquired antibacterial genes associated with adaptive radiation of ladybird beetles.</title>
        <authorList>
            <person name="Li H.S."/>
            <person name="Tang X.F."/>
            <person name="Huang Y.H."/>
            <person name="Xu Z.Y."/>
            <person name="Chen M.L."/>
            <person name="Du X.Y."/>
            <person name="Qiu B.Y."/>
            <person name="Chen P.T."/>
            <person name="Zhang W."/>
            <person name="Slipinski A."/>
            <person name="Escalona H.E."/>
            <person name="Waterhouse R.M."/>
            <person name="Zwick A."/>
            <person name="Pang H."/>
        </authorList>
    </citation>
    <scope>NUCLEOTIDE SEQUENCE [LARGE SCALE GENOMIC DNA]</scope>
    <source>
        <strain evidence="7">SYSU2018</strain>
    </source>
</reference>
<dbReference type="Proteomes" id="UP001516400">
    <property type="component" value="Unassembled WGS sequence"/>
</dbReference>
<evidence type="ECO:0000256" key="5">
    <source>
        <dbReference type="SAM" id="Phobius"/>
    </source>
</evidence>
<evidence type="ECO:0000259" key="6">
    <source>
        <dbReference type="Pfam" id="PF12260"/>
    </source>
</evidence>
<evidence type="ECO:0000256" key="2">
    <source>
        <dbReference type="ARBA" id="ARBA00006338"/>
    </source>
</evidence>
<dbReference type="GO" id="GO:0005576">
    <property type="term" value="C:extracellular region"/>
    <property type="evidence" value="ECO:0007669"/>
    <property type="project" value="UniProtKB-SubCell"/>
</dbReference>
<feature type="transmembrane region" description="Helical" evidence="5">
    <location>
        <begin position="7"/>
        <end position="28"/>
    </location>
</feature>
<proteinExistence type="inferred from homology"/>
<keyword evidence="5" id="KW-0812">Transmembrane</keyword>
<dbReference type="InterPro" id="IPR020519">
    <property type="entry name" value="DIPK2A/B"/>
</dbReference>
<keyword evidence="5" id="KW-1133">Transmembrane helix</keyword>
<accession>A0ABD2NQ28</accession>
<keyword evidence="3" id="KW-0964">Secreted</keyword>
<evidence type="ECO:0000256" key="1">
    <source>
        <dbReference type="ARBA" id="ARBA00004613"/>
    </source>
</evidence>
<dbReference type="Pfam" id="PF12260">
    <property type="entry name" value="PIP49_C"/>
    <property type="match status" value="1"/>
</dbReference>
<gene>
    <name evidence="7" type="ORF">HHI36_003859</name>
</gene>
<evidence type="ECO:0000256" key="4">
    <source>
        <dbReference type="ARBA" id="ARBA00022729"/>
    </source>
</evidence>
<dbReference type="AlphaFoldDB" id="A0ABD2NQ28"/>
<evidence type="ECO:0000313" key="8">
    <source>
        <dbReference type="Proteomes" id="UP001516400"/>
    </source>
</evidence>
<keyword evidence="8" id="KW-1185">Reference proteome</keyword>
<dbReference type="PANTHER" id="PTHR32073">
    <property type="entry name" value="GH11358P"/>
    <property type="match status" value="1"/>
</dbReference>
<protein>
    <recommendedName>
        <fullName evidence="6">FAM69 protein-kinase domain-containing protein</fullName>
    </recommendedName>
</protein>
<name>A0ABD2NQ28_9CUCU</name>